<accession>A0AAD7P7K9</accession>
<protein>
    <submittedName>
        <fullName evidence="1">DUF4228 domain-containing protein</fullName>
    </submittedName>
</protein>
<organism evidence="1 2">
    <name type="scientific">Quillaja saponaria</name>
    <name type="common">Soap bark tree</name>
    <dbReference type="NCBI Taxonomy" id="32244"/>
    <lineage>
        <taxon>Eukaryota</taxon>
        <taxon>Viridiplantae</taxon>
        <taxon>Streptophyta</taxon>
        <taxon>Embryophyta</taxon>
        <taxon>Tracheophyta</taxon>
        <taxon>Spermatophyta</taxon>
        <taxon>Magnoliopsida</taxon>
        <taxon>eudicotyledons</taxon>
        <taxon>Gunneridae</taxon>
        <taxon>Pentapetalae</taxon>
        <taxon>rosids</taxon>
        <taxon>fabids</taxon>
        <taxon>Fabales</taxon>
        <taxon>Quillajaceae</taxon>
        <taxon>Quillaja</taxon>
    </lineage>
</organism>
<dbReference type="EMBL" id="JARAOO010000014">
    <property type="protein sequence ID" value="KAJ7945102.1"/>
    <property type="molecule type" value="Genomic_DNA"/>
</dbReference>
<proteinExistence type="predicted"/>
<sequence length="232" mass="25084">MGNCLFGGLGDVNGGVIKVITSNGGVMELYAPIAASSITNQFPGHSLFRSHDLFWKPLSHYEELLPGQTYYLLNLNNNINPADHGHDHNQDQVVRQGHIRSKSIPTITTSQLPAPYNYRMSLDYQGLGLLRRSYTEASSNFTTSSYRSVKLVISPDQLLDILSQEGSTQELIESVRTVAKCSTPSTTNNGIIGAGSGAPDASAGAALISDQWSLSNSWSASFKKDHALVVDI</sequence>
<comment type="caution">
    <text evidence="1">The sequence shown here is derived from an EMBL/GenBank/DDBJ whole genome shotgun (WGS) entry which is preliminary data.</text>
</comment>
<dbReference type="InterPro" id="IPR025322">
    <property type="entry name" value="PADRE_dom"/>
</dbReference>
<dbReference type="PANTHER" id="PTHR33148">
    <property type="entry name" value="PLASTID MOVEMENT IMPAIRED PROTEIN-RELATED"/>
    <property type="match status" value="1"/>
</dbReference>
<dbReference type="KEGG" id="qsa:O6P43_034387"/>
<dbReference type="Proteomes" id="UP001163823">
    <property type="component" value="Chromosome 14"/>
</dbReference>
<name>A0AAD7P7K9_QUISA</name>
<gene>
    <name evidence="1" type="ORF">O6P43_034387</name>
</gene>
<dbReference type="AlphaFoldDB" id="A0AAD7P7K9"/>
<dbReference type="Pfam" id="PF14009">
    <property type="entry name" value="PADRE"/>
    <property type="match status" value="1"/>
</dbReference>
<evidence type="ECO:0000313" key="2">
    <source>
        <dbReference type="Proteomes" id="UP001163823"/>
    </source>
</evidence>
<dbReference type="PANTHER" id="PTHR33148:SF48">
    <property type="entry name" value="DUF4228 DOMAIN PROTEIN"/>
    <property type="match status" value="1"/>
</dbReference>
<evidence type="ECO:0000313" key="1">
    <source>
        <dbReference type="EMBL" id="KAJ7945102.1"/>
    </source>
</evidence>
<keyword evidence="2" id="KW-1185">Reference proteome</keyword>
<reference evidence="1" key="1">
    <citation type="journal article" date="2023" name="Science">
        <title>Elucidation of the pathway for biosynthesis of saponin adjuvants from the soapbark tree.</title>
        <authorList>
            <person name="Reed J."/>
            <person name="Orme A."/>
            <person name="El-Demerdash A."/>
            <person name="Owen C."/>
            <person name="Martin L.B.B."/>
            <person name="Misra R.C."/>
            <person name="Kikuchi S."/>
            <person name="Rejzek M."/>
            <person name="Martin A.C."/>
            <person name="Harkess A."/>
            <person name="Leebens-Mack J."/>
            <person name="Louveau T."/>
            <person name="Stephenson M.J."/>
            <person name="Osbourn A."/>
        </authorList>
    </citation>
    <scope>NUCLEOTIDE SEQUENCE</scope>
    <source>
        <strain evidence="1">S10</strain>
    </source>
</reference>